<evidence type="ECO:0000256" key="1">
    <source>
        <dbReference type="SAM" id="MobiDB-lite"/>
    </source>
</evidence>
<dbReference type="RefSeq" id="WP_134717464.1">
    <property type="nucleotide sequence ID" value="NZ_SDKM01000015.1"/>
</dbReference>
<comment type="caution">
    <text evidence="3">The sequence shown here is derived from an EMBL/GenBank/DDBJ whole genome shotgun (WGS) entry which is preliminary data.</text>
</comment>
<protein>
    <submittedName>
        <fullName evidence="3">Pilus assembly protein</fullName>
    </submittedName>
</protein>
<dbReference type="Pfam" id="PF13400">
    <property type="entry name" value="Tad"/>
    <property type="match status" value="1"/>
</dbReference>
<keyword evidence="4" id="KW-1185">Reference proteome</keyword>
<name>A0A4V1XZ66_9ACTN</name>
<dbReference type="EMBL" id="SDKM01000015">
    <property type="protein sequence ID" value="RYP85679.1"/>
    <property type="molecule type" value="Genomic_DNA"/>
</dbReference>
<sequence length="602" mass="62653">MASKRRDERGAYSILFAFLAVVLIGLSAFAVDLGNAMARKSDVQGQADFAALSAGGQLTGQTSGTIPSVVLDAVRLSMNENQPLNRNGACVSDTVTACVTSNTQLTNGDLTDGEVRWANGGLQVITPLERVENGFACIFSVGDDGPCENENTDVQGRATVAVFSPLGALPVYAVTPCDYGRQTITDPANGQVSPVAVPPLANNSEVNGTELTGSDTAQIPLNTTGATIMLTGKAWTRTTKVGFFPASGAAPVEAASFIDDTGSTHTLSPMVNYTTSGNSAHTIRFVVPQSVATSEQVWYIRVWNRDTATSSTGLWSDKNQSIPLRVGEPVLECDAGSNDGNFGTLKFPRTDVSSQNDQLAMNMATNLQEPMTLTVHSSWTSSGTCSNGVNGAVTSGLPNPGLKPGTNCVDTDTGLPALAATAGMITGVGSTPGRLTTESTTPGCGPGGSSSNATARIQNTNYSINNDVLSCFLTDGASLATVADKNYSGDAVLDESIYDSPRFFFVPVLHVQPANGGSNKYSIIDFRPAFLTDEDVASSSVKGSNTATAPVGNSPGNGIVIEQNQIKTMKVIFFNSNALPSRTGGALTTYFGVGPRIVRMID</sequence>
<dbReference type="OrthoDB" id="3773481at2"/>
<proteinExistence type="predicted"/>
<evidence type="ECO:0000259" key="2">
    <source>
        <dbReference type="Pfam" id="PF13400"/>
    </source>
</evidence>
<organism evidence="3 4">
    <name type="scientific">Nocardioides guangzhouensis</name>
    <dbReference type="NCBI Taxonomy" id="2497878"/>
    <lineage>
        <taxon>Bacteria</taxon>
        <taxon>Bacillati</taxon>
        <taxon>Actinomycetota</taxon>
        <taxon>Actinomycetes</taxon>
        <taxon>Propionibacteriales</taxon>
        <taxon>Nocardioidaceae</taxon>
        <taxon>Nocardioides</taxon>
    </lineage>
</organism>
<dbReference type="Proteomes" id="UP000295198">
    <property type="component" value="Unassembled WGS sequence"/>
</dbReference>
<evidence type="ECO:0000313" key="4">
    <source>
        <dbReference type="Proteomes" id="UP000295198"/>
    </source>
</evidence>
<reference evidence="3 4" key="1">
    <citation type="submission" date="2019-01" db="EMBL/GenBank/DDBJ databases">
        <title>Nocardioides guangzhouensis sp. nov., an actinobacterium isolated from soil.</title>
        <authorList>
            <person name="Fu Y."/>
            <person name="Cai Y."/>
            <person name="Lin Z."/>
            <person name="Chen P."/>
        </authorList>
    </citation>
    <scope>NUCLEOTIDE SEQUENCE [LARGE SCALE GENOMIC DNA]</scope>
    <source>
        <strain evidence="3 4">130</strain>
    </source>
</reference>
<dbReference type="InterPro" id="IPR028087">
    <property type="entry name" value="Tad_N"/>
</dbReference>
<dbReference type="AlphaFoldDB" id="A0A4V1XZ66"/>
<accession>A0A4V1XZ66</accession>
<gene>
    <name evidence="3" type="ORF">EKO23_11790</name>
</gene>
<feature type="region of interest" description="Disordered" evidence="1">
    <location>
        <begin position="429"/>
        <end position="452"/>
    </location>
</feature>
<feature type="domain" description="Putative Flp pilus-assembly TadG-like N-terminal" evidence="2">
    <location>
        <begin position="10"/>
        <end position="55"/>
    </location>
</feature>
<evidence type="ECO:0000313" key="3">
    <source>
        <dbReference type="EMBL" id="RYP85679.1"/>
    </source>
</evidence>